<comment type="similarity">
    <text evidence="3 24">Belongs to the glycosyltransferase 10 family.</text>
</comment>
<evidence type="ECO:0000256" key="16">
    <source>
        <dbReference type="ARBA" id="ARBA00036053"/>
    </source>
</evidence>
<feature type="domain" description="Fucosyltransferase N-terminal" evidence="26">
    <location>
        <begin position="52"/>
        <end position="118"/>
    </location>
</feature>
<dbReference type="PANTHER" id="PTHR11929:SF10">
    <property type="entry name" value="4-GALACTOSYL-N-ACETYLGLUCOSAMINIDE 3-ALPHA-L-FUCOSYLTRANSFERASE 9"/>
    <property type="match status" value="1"/>
</dbReference>
<dbReference type="Pfam" id="PF00852">
    <property type="entry name" value="Glyco_transf_10"/>
    <property type="match status" value="2"/>
</dbReference>
<evidence type="ECO:0000256" key="4">
    <source>
        <dbReference type="ARBA" id="ARBA00011738"/>
    </source>
</evidence>
<evidence type="ECO:0000256" key="22">
    <source>
        <dbReference type="ARBA" id="ARBA00043828"/>
    </source>
</evidence>
<dbReference type="GO" id="GO:0017083">
    <property type="term" value="F:4-galactosyl-N-acetylglucosaminide 3-alpha-L-fucosyltransferase activity"/>
    <property type="evidence" value="ECO:0007669"/>
    <property type="project" value="UniProtKB-EC"/>
</dbReference>
<keyword evidence="28" id="KW-1185">Reference proteome</keyword>
<comment type="catalytic activity">
    <reaction evidence="23">
        <text>an alpha-L-Fuc-(1-&gt;2)-beta-D-Gal-(1-&gt;4)-beta-D-GlcNAc derivative + GDP-beta-L-fucose = an alpha-L-Fuc-(1-&gt;2)-beta-D-Gal-(1-&gt;4)-[alpha-L-Fuc-(1-&gt;3)]-beta-D-GlcNAc derivative + GDP + H(+)</text>
        <dbReference type="Rhea" id="RHEA:77191"/>
        <dbReference type="ChEBI" id="CHEBI:15378"/>
        <dbReference type="ChEBI" id="CHEBI:57273"/>
        <dbReference type="ChEBI" id="CHEBI:58189"/>
        <dbReference type="ChEBI" id="CHEBI:133510"/>
        <dbReference type="ChEBI" id="CHEBI:195560"/>
    </reaction>
    <physiologicalReaction direction="left-to-right" evidence="23">
        <dbReference type="Rhea" id="RHEA:77192"/>
    </physiologicalReaction>
</comment>
<evidence type="ECO:0000256" key="6">
    <source>
        <dbReference type="ARBA" id="ARBA00022679"/>
    </source>
</evidence>
<evidence type="ECO:0000256" key="17">
    <source>
        <dbReference type="ARBA" id="ARBA00036234"/>
    </source>
</evidence>
<evidence type="ECO:0000256" key="18">
    <source>
        <dbReference type="ARBA" id="ARBA00036295"/>
    </source>
</evidence>
<comment type="subunit">
    <text evidence="4">Homodimer.</text>
</comment>
<comment type="pathway">
    <text evidence="1">Protein modification; protein glycosylation.</text>
</comment>
<reference evidence="27" key="2">
    <citation type="submission" date="2025-09" db="UniProtKB">
        <authorList>
            <consortium name="Ensembl"/>
        </authorList>
    </citation>
    <scope>IDENTIFICATION</scope>
</reference>
<comment type="catalytic activity">
    <reaction evidence="22">
        <text>beta-D-Gal-(1-&gt;4)-beta-D-GlcNAc-(1-&gt;3)-beta-D-Gal-(1-&gt;4)-D-Glc + GDP-beta-L-fucose = beta-D-Gal-(1-&gt;4)-[alpha-L-Fuc-(1-&gt;3)]-beta-D-GlcNAc-(1-&gt;3)-beta-D-Gal-(1-&gt;4)-D-Glc + GDP + H(+)</text>
        <dbReference type="Rhea" id="RHEA:77187"/>
        <dbReference type="ChEBI" id="CHEBI:15378"/>
        <dbReference type="ChEBI" id="CHEBI:57273"/>
        <dbReference type="ChEBI" id="CHEBI:58189"/>
        <dbReference type="ChEBI" id="CHEBI:60239"/>
        <dbReference type="ChEBI" id="CHEBI:61352"/>
    </reaction>
    <physiologicalReaction direction="left-to-right" evidence="22">
        <dbReference type="Rhea" id="RHEA:77188"/>
    </physiologicalReaction>
</comment>
<dbReference type="InterPro" id="IPR038577">
    <property type="entry name" value="GT10-like_C_sf"/>
</dbReference>
<comment type="catalytic activity">
    <reaction evidence="17">
        <text>an alpha-Neu5Ac-(2-&gt;3)-beta-D-Gal-(1-&gt;4)-beta-D-GlcNAc-(1-&gt;3)-beta-D-Gal-(1-&gt;4)-beta-D-GlcNAc derivative + GDP-beta-L-fucose = an alpha-Neu5Ac-(2-&gt;3)-beta-D-Gal-(1-&gt;4)-beta-D-GlcNAc-(1-&gt;3)-beta-D-Gal-(1-&gt;4)-[alpha-L-Fuc-(1-&gt;3)]-beta-D-GlcNAc derivative + GDP + H(+)</text>
        <dbReference type="Rhea" id="RHEA:68044"/>
        <dbReference type="ChEBI" id="CHEBI:15378"/>
        <dbReference type="ChEBI" id="CHEBI:57273"/>
        <dbReference type="ChEBI" id="CHEBI:58189"/>
        <dbReference type="ChEBI" id="CHEBI:145343"/>
        <dbReference type="ChEBI" id="CHEBI:176900"/>
    </reaction>
    <physiologicalReaction direction="left-to-right" evidence="17">
        <dbReference type="Rhea" id="RHEA:68045"/>
    </physiologicalReaction>
</comment>
<evidence type="ECO:0000256" key="9">
    <source>
        <dbReference type="ARBA" id="ARBA00022989"/>
    </source>
</evidence>
<comment type="catalytic activity">
    <reaction evidence="18">
        <text>alpha-N-glycoloylneuraminosyl-(2-&gt;3)-beta-D-galactosyl-(1-&gt;4)-N-acetyl-beta-D-glucosaminyl-(1-&gt;3)-beta-D-galactosyl-(1-&gt;4)-N-acetyl-beta-D-glucosaminyl-(1-&gt;3)-beta-D-galactosyl-(1-&gt;4)-beta-D-glucosyl-(1&lt;-&gt;1')-ceramide + GDP-beta-L-fucose = alpha-N-glycoloylneuraminosyl-(2-&gt;3)-beta-D-galactosyl-(1-&gt;4)-N-acetyl-beta-D-glucosaminyl-(1-&gt;3)-beta-D-galactosyl-(1-&gt;4)-[alpha-L-fucosyl-(1-&gt;3)]-N-acetyl-beta-D-glucosaminyl-(1-&gt;3)-beta-D-galactosyl-(1-&gt;4)-beta-D-glucosyl-(1&lt;-&gt;1')-ceramide + GDP + H(+)</text>
        <dbReference type="Rhea" id="RHEA:48388"/>
        <dbReference type="ChEBI" id="CHEBI:15378"/>
        <dbReference type="ChEBI" id="CHEBI:57273"/>
        <dbReference type="ChEBI" id="CHEBI:58189"/>
        <dbReference type="ChEBI" id="CHEBI:90383"/>
        <dbReference type="ChEBI" id="CHEBI:90384"/>
    </reaction>
    <physiologicalReaction direction="left-to-right" evidence="18">
        <dbReference type="Rhea" id="RHEA:48389"/>
    </physiologicalReaction>
</comment>
<dbReference type="GO" id="GO:0032580">
    <property type="term" value="C:Golgi cisterna membrane"/>
    <property type="evidence" value="ECO:0007669"/>
    <property type="project" value="UniProtKB-SubCell"/>
</dbReference>
<keyword evidence="9" id="KW-1133">Transmembrane helix</keyword>
<feature type="domain" description="Fucosyltransferase C-terminal" evidence="25">
    <location>
        <begin position="173"/>
        <end position="252"/>
    </location>
</feature>
<dbReference type="EC" id="2.4.1.-" evidence="24"/>
<keyword evidence="7 24" id="KW-0812">Transmembrane</keyword>
<keyword evidence="6 24" id="KW-0808">Transferase</keyword>
<keyword evidence="12" id="KW-0472">Membrane</keyword>
<comment type="catalytic activity">
    <reaction evidence="19">
        <text>an N-acetyl-alpha-neuraminyl-(2-&gt;3)-beta-D-galactosyl-(1-&gt;4)-N-acetyl-beta-D-glucosaminyl derivative + GDP-beta-L-fucose = an alpha-Neu5Ac-(2-&gt;3)-beta-D-Gal-(1-&gt;4)-[alpha-L-Fuc-(1-&gt;3)]-beta-D-GlcNAc derivative + GDP + H(+)</text>
        <dbReference type="Rhea" id="RHEA:56076"/>
        <dbReference type="ChEBI" id="CHEBI:15378"/>
        <dbReference type="ChEBI" id="CHEBI:57273"/>
        <dbReference type="ChEBI" id="CHEBI:58189"/>
        <dbReference type="ChEBI" id="CHEBI:136545"/>
        <dbReference type="ChEBI" id="CHEBI:139509"/>
    </reaction>
    <physiologicalReaction direction="left-to-right" evidence="19">
        <dbReference type="Rhea" id="RHEA:56077"/>
    </physiologicalReaction>
</comment>
<evidence type="ECO:0000313" key="28">
    <source>
        <dbReference type="Proteomes" id="UP001108240"/>
    </source>
</evidence>
<reference evidence="27" key="1">
    <citation type="submission" date="2025-08" db="UniProtKB">
        <authorList>
            <consortium name="Ensembl"/>
        </authorList>
    </citation>
    <scope>IDENTIFICATION</scope>
</reference>
<dbReference type="GO" id="GO:0006629">
    <property type="term" value="P:lipid metabolic process"/>
    <property type="evidence" value="ECO:0007669"/>
    <property type="project" value="UniProtKB-KW"/>
</dbReference>
<comment type="subcellular location">
    <subcellularLocation>
        <location evidence="24">Golgi apparatus</location>
        <location evidence="24">Golgi stack membrane</location>
        <topology evidence="24">Single-pass type II membrane protein</topology>
    </subcellularLocation>
    <subcellularLocation>
        <location evidence="21">Golgi apparatus</location>
        <location evidence="21">trans-Golgi network membrane</location>
        <topology evidence="21">Single-pass type II membrane protein</topology>
    </subcellularLocation>
</comment>
<keyword evidence="11" id="KW-0443">Lipid metabolism</keyword>
<evidence type="ECO:0000256" key="2">
    <source>
        <dbReference type="ARBA" id="ARBA00004934"/>
    </source>
</evidence>
<evidence type="ECO:0000256" key="1">
    <source>
        <dbReference type="ARBA" id="ARBA00004922"/>
    </source>
</evidence>
<dbReference type="Pfam" id="PF17039">
    <property type="entry name" value="Glyco_tran_10_N"/>
    <property type="match status" value="1"/>
</dbReference>
<proteinExistence type="inferred from homology"/>
<sequence length="261" mass="30836">MPGADPYLLLIFSIGLNIFLICEFLRHHCNKLPTVRTFTPSKGKLLTNSTILLICKAHRVLINHSDIKSDLLNLPTKPQPFLQKWIWMHFESPRNTRRLDGLENLFNVTLIYRRDADIDKIFPKVLEKKDKLVCWIVGNWNEKHERVKYYNELKKHINIYAFGASGSCGSTIHERFVLKDAFIHVKDFSSPQKLAEHLLSLDKNVEEYKKYFQRRKHFEVKLVNYPQERACCSCQYTQTKKDYQGFGNLNKWYWIVIKEGT</sequence>
<feature type="domain" description="Fucosyltransferase C-terminal" evidence="25">
    <location>
        <begin position="127"/>
        <end position="166"/>
    </location>
</feature>
<keyword evidence="14" id="KW-0325">Glycoprotein</keyword>
<evidence type="ECO:0000256" key="11">
    <source>
        <dbReference type="ARBA" id="ARBA00023098"/>
    </source>
</evidence>
<evidence type="ECO:0000313" key="27">
    <source>
        <dbReference type="Ensembl" id="ENSCCRP00000177647.1"/>
    </source>
</evidence>
<dbReference type="AlphaFoldDB" id="A0A9J8D5E5"/>
<name>A0A9J8D5E5_CYPCA</name>
<evidence type="ECO:0000256" key="14">
    <source>
        <dbReference type="ARBA" id="ARBA00023180"/>
    </source>
</evidence>
<dbReference type="PANTHER" id="PTHR11929">
    <property type="entry name" value="ALPHA- 1,3 -FUCOSYLTRANSFERASE"/>
    <property type="match status" value="1"/>
</dbReference>
<organism evidence="27 28">
    <name type="scientific">Cyprinus carpio carpio</name>
    <dbReference type="NCBI Taxonomy" id="630221"/>
    <lineage>
        <taxon>Eukaryota</taxon>
        <taxon>Metazoa</taxon>
        <taxon>Chordata</taxon>
        <taxon>Craniata</taxon>
        <taxon>Vertebrata</taxon>
        <taxon>Euteleostomi</taxon>
        <taxon>Actinopterygii</taxon>
        <taxon>Neopterygii</taxon>
        <taxon>Teleostei</taxon>
        <taxon>Ostariophysi</taxon>
        <taxon>Cypriniformes</taxon>
        <taxon>Cyprinidae</taxon>
        <taxon>Cyprininae</taxon>
        <taxon>Cyprinus</taxon>
    </lineage>
</organism>
<dbReference type="SUPFAM" id="SSF53756">
    <property type="entry name" value="UDP-Glycosyltransferase/glycogen phosphorylase"/>
    <property type="match status" value="1"/>
</dbReference>
<accession>A0A9J8D5E5</accession>
<comment type="pathway">
    <text evidence="2">Glycolipid biosynthesis.</text>
</comment>
<dbReference type="InterPro" id="IPR055270">
    <property type="entry name" value="Glyco_tran_10_C"/>
</dbReference>
<comment type="catalytic activity">
    <reaction evidence="20">
        <text>a neolactoside nLc4Cer + GDP-beta-L-fucose = a neolactoside III(3)-alpha-Fuc-nLc4Cer + GDP + H(+)</text>
        <dbReference type="Rhea" id="RHEA:48376"/>
        <dbReference type="ChEBI" id="CHEBI:15378"/>
        <dbReference type="ChEBI" id="CHEBI:57273"/>
        <dbReference type="ChEBI" id="CHEBI:58189"/>
        <dbReference type="ChEBI" id="CHEBI:90376"/>
        <dbReference type="ChEBI" id="CHEBI:90379"/>
    </reaction>
    <physiologicalReaction direction="left-to-right" evidence="20">
        <dbReference type="Rhea" id="RHEA:48377"/>
    </physiologicalReaction>
</comment>
<evidence type="ECO:0000256" key="13">
    <source>
        <dbReference type="ARBA" id="ARBA00023157"/>
    </source>
</evidence>
<comment type="catalytic activity">
    <reaction evidence="16">
        <text>alpha-D-galactosyl-(1-&gt;3)-beta-D-galactosyl-(1-&gt;4)-N-acetyl-beta-D-glucosaminyl-(1-&gt;3)-beta-D-galactosyl-(1-&gt;4)-beta-D-glucosyl-(1&lt;-&gt;1')-ceramide + GDP-beta-L-fucose = a neolactoside IV(3)-alpha-Gal,III(3)-alpha-Fuc-nLc4Cer + GDP + H(+)</text>
        <dbReference type="Rhea" id="RHEA:48380"/>
        <dbReference type="ChEBI" id="CHEBI:15378"/>
        <dbReference type="ChEBI" id="CHEBI:57273"/>
        <dbReference type="ChEBI" id="CHEBI:58189"/>
        <dbReference type="ChEBI" id="CHEBI:90380"/>
        <dbReference type="ChEBI" id="CHEBI:90381"/>
    </reaction>
    <physiologicalReaction direction="left-to-right" evidence="16">
        <dbReference type="Rhea" id="RHEA:48381"/>
    </physiologicalReaction>
</comment>
<evidence type="ECO:0000256" key="8">
    <source>
        <dbReference type="ARBA" id="ARBA00022968"/>
    </source>
</evidence>
<evidence type="ECO:0000256" key="15">
    <source>
        <dbReference type="ARBA" id="ARBA00029329"/>
    </source>
</evidence>
<comment type="catalytic activity">
    <reaction evidence="15">
        <text>a beta-D-galactosyl-(1-&gt;4)-N-acetyl-beta-D-glucosaminyl derivative + GDP-beta-L-fucose = a beta-D-galactosyl-(1-&gt;4)-[alpha-L-fucosyl-(1-&gt;3)]-N-acetyl-beta-D-glucosaminyl derivative + GDP + H(+)</text>
        <dbReference type="Rhea" id="RHEA:14257"/>
        <dbReference type="ChEBI" id="CHEBI:15378"/>
        <dbReference type="ChEBI" id="CHEBI:57273"/>
        <dbReference type="ChEBI" id="CHEBI:58189"/>
        <dbReference type="ChEBI" id="CHEBI:133507"/>
        <dbReference type="ChEBI" id="CHEBI:137941"/>
        <dbReference type="EC" id="2.4.1.152"/>
    </reaction>
    <physiologicalReaction direction="left-to-right" evidence="15">
        <dbReference type="Rhea" id="RHEA:14258"/>
    </physiologicalReaction>
</comment>
<protein>
    <recommendedName>
        <fullName evidence="24">Fucosyltransferase</fullName>
        <ecNumber evidence="24">2.4.1.-</ecNumber>
    </recommendedName>
</protein>
<evidence type="ECO:0000256" key="10">
    <source>
        <dbReference type="ARBA" id="ARBA00023034"/>
    </source>
</evidence>
<keyword evidence="10 24" id="KW-0333">Golgi apparatus</keyword>
<evidence type="ECO:0000256" key="7">
    <source>
        <dbReference type="ARBA" id="ARBA00022692"/>
    </source>
</evidence>
<dbReference type="InterPro" id="IPR031481">
    <property type="entry name" value="Glyco_tran_10_N"/>
</dbReference>
<evidence type="ECO:0000256" key="19">
    <source>
        <dbReference type="ARBA" id="ARBA00036481"/>
    </source>
</evidence>
<evidence type="ECO:0000256" key="20">
    <source>
        <dbReference type="ARBA" id="ARBA00036757"/>
    </source>
</evidence>
<evidence type="ECO:0000256" key="23">
    <source>
        <dbReference type="ARBA" id="ARBA00043838"/>
    </source>
</evidence>
<evidence type="ECO:0000259" key="25">
    <source>
        <dbReference type="Pfam" id="PF00852"/>
    </source>
</evidence>
<dbReference type="Proteomes" id="UP001108240">
    <property type="component" value="Unplaced"/>
</dbReference>
<dbReference type="Gene3D" id="3.40.50.11660">
    <property type="entry name" value="Glycosyl transferase family 10, C-terminal domain"/>
    <property type="match status" value="2"/>
</dbReference>
<evidence type="ECO:0000256" key="24">
    <source>
        <dbReference type="RuleBase" id="RU003832"/>
    </source>
</evidence>
<dbReference type="InterPro" id="IPR001503">
    <property type="entry name" value="Glyco_trans_10"/>
</dbReference>
<keyword evidence="8" id="KW-0735">Signal-anchor</keyword>
<evidence type="ECO:0000256" key="5">
    <source>
        <dbReference type="ARBA" id="ARBA00022676"/>
    </source>
</evidence>
<keyword evidence="13" id="KW-1015">Disulfide bond</keyword>
<dbReference type="Ensembl" id="ENSCCRT00000006326.2">
    <property type="protein sequence ID" value="ENSCCRP00000177647.1"/>
    <property type="gene ID" value="ENSCCRG00000003410.2"/>
</dbReference>
<keyword evidence="5 24" id="KW-0328">Glycosyltransferase</keyword>
<dbReference type="GeneTree" id="ENSGT00940000155095"/>
<evidence type="ECO:0000256" key="12">
    <source>
        <dbReference type="ARBA" id="ARBA00023136"/>
    </source>
</evidence>
<evidence type="ECO:0000259" key="26">
    <source>
        <dbReference type="Pfam" id="PF17039"/>
    </source>
</evidence>
<evidence type="ECO:0000256" key="3">
    <source>
        <dbReference type="ARBA" id="ARBA00008919"/>
    </source>
</evidence>
<evidence type="ECO:0000256" key="21">
    <source>
        <dbReference type="ARBA" id="ARBA00037848"/>
    </source>
</evidence>